<evidence type="ECO:0000313" key="6">
    <source>
        <dbReference type="Proteomes" id="UP000295447"/>
    </source>
</evidence>
<dbReference type="Pfam" id="PF14361">
    <property type="entry name" value="RsbRD_N"/>
    <property type="match status" value="1"/>
</dbReference>
<gene>
    <name evidence="5" type="ORF">EV650_0766</name>
</gene>
<feature type="domain" description="CdaR GGDEF-like" evidence="4">
    <location>
        <begin position="180"/>
        <end position="296"/>
    </location>
</feature>
<comment type="similarity">
    <text evidence="1">Belongs to the CdaR family.</text>
</comment>
<dbReference type="InterPro" id="IPR041522">
    <property type="entry name" value="CdaR_GGDEF"/>
</dbReference>
<accession>A0A4R7ZW39</accession>
<keyword evidence="5" id="KW-0238">DNA-binding</keyword>
<reference evidence="5 6" key="1">
    <citation type="submission" date="2019-03" db="EMBL/GenBank/DDBJ databases">
        <title>Genomic Encyclopedia of Type Strains, Phase III (KMG-III): the genomes of soil and plant-associated and newly described type strains.</title>
        <authorList>
            <person name="Whitman W."/>
        </authorList>
    </citation>
    <scope>NUCLEOTIDE SEQUENCE [LARGE SCALE GENOMIC DNA]</scope>
    <source>
        <strain evidence="5 6">VKM Ac-2570</strain>
    </source>
</reference>
<evidence type="ECO:0000256" key="1">
    <source>
        <dbReference type="ARBA" id="ARBA00006754"/>
    </source>
</evidence>
<dbReference type="InterPro" id="IPR042070">
    <property type="entry name" value="PucR_C-HTH_sf"/>
</dbReference>
<evidence type="ECO:0000259" key="2">
    <source>
        <dbReference type="Pfam" id="PF13556"/>
    </source>
</evidence>
<comment type="caution">
    <text evidence="5">The sequence shown here is derived from an EMBL/GenBank/DDBJ whole genome shotgun (WGS) entry which is preliminary data.</text>
</comment>
<dbReference type="PANTHER" id="PTHR33744">
    <property type="entry name" value="CARBOHYDRATE DIACID REGULATOR"/>
    <property type="match status" value="1"/>
</dbReference>
<dbReference type="InterPro" id="IPR025736">
    <property type="entry name" value="PucR_C-HTH_dom"/>
</dbReference>
<protein>
    <submittedName>
        <fullName evidence="5">DNA-binding PucR family transcriptional regulator</fullName>
    </submittedName>
</protein>
<dbReference type="PANTHER" id="PTHR33744:SF1">
    <property type="entry name" value="DNA-BINDING TRANSCRIPTIONAL ACTIVATOR ADER"/>
    <property type="match status" value="1"/>
</dbReference>
<dbReference type="RefSeq" id="WP_238174007.1">
    <property type="nucleotide sequence ID" value="NZ_SODF01000001.1"/>
</dbReference>
<sequence length="419" mass="46026">MTPDTLHDAAVARVTALATLMGTQLPMLTRTLHKVLAESIEDLQGDQLIVELLGASIESNVETVAHILQYDVDVDKVATPFAAEEYARRLAQRGIAPLALVRAYRLGQQQVLDWAFDELDRDADATVALAAGRIIVDTTFRYIDRISEQVVSAYESERVRWLANRNTVRKAMIEELLRGDQVDLAAAEGALSYRLRQNHVGVVLWSTSGSTGDESLRQLERLLQQAATAAGCSGQPLFVPRDRSTGWGWIPLGRSHSEIMMVGDDEGDHWIAVGSAAAGADGFRVTHLEALRAQQVALAARDRAERVTAFSDPQVRTAAMMAADLEGTRRLVQKALGPLAADTEAAARLRETLQVFLTEKGSYLATADRIHLHKNTVKYRIDKALEERGRPLDDERLELELALVACRWLAGTVLLPAPL</sequence>
<dbReference type="Gene3D" id="1.10.10.2840">
    <property type="entry name" value="PucR C-terminal helix-turn-helix domain"/>
    <property type="match status" value="1"/>
</dbReference>
<keyword evidence="6" id="KW-1185">Reference proteome</keyword>
<dbReference type="AlphaFoldDB" id="A0A4R7ZW39"/>
<dbReference type="InterPro" id="IPR025751">
    <property type="entry name" value="RsbRD_N_dom"/>
</dbReference>
<organism evidence="5 6">
    <name type="scientific">Kribbella kalugense</name>
    <dbReference type="NCBI Taxonomy" id="2512221"/>
    <lineage>
        <taxon>Bacteria</taxon>
        <taxon>Bacillati</taxon>
        <taxon>Actinomycetota</taxon>
        <taxon>Actinomycetes</taxon>
        <taxon>Propionibacteriales</taxon>
        <taxon>Kribbellaceae</taxon>
        <taxon>Kribbella</taxon>
    </lineage>
</organism>
<dbReference type="GO" id="GO:0003677">
    <property type="term" value="F:DNA binding"/>
    <property type="evidence" value="ECO:0007669"/>
    <property type="project" value="UniProtKB-KW"/>
</dbReference>
<dbReference type="EMBL" id="SODF01000001">
    <property type="protein sequence ID" value="TDW21935.1"/>
    <property type="molecule type" value="Genomic_DNA"/>
</dbReference>
<dbReference type="Proteomes" id="UP000295447">
    <property type="component" value="Unassembled WGS sequence"/>
</dbReference>
<evidence type="ECO:0000259" key="3">
    <source>
        <dbReference type="Pfam" id="PF14361"/>
    </source>
</evidence>
<proteinExistence type="inferred from homology"/>
<feature type="domain" description="PucR C-terminal helix-turn-helix" evidence="2">
    <location>
        <begin position="349"/>
        <end position="404"/>
    </location>
</feature>
<evidence type="ECO:0000313" key="5">
    <source>
        <dbReference type="EMBL" id="TDW21935.1"/>
    </source>
</evidence>
<dbReference type="Pfam" id="PF13556">
    <property type="entry name" value="HTH_30"/>
    <property type="match status" value="1"/>
</dbReference>
<name>A0A4R7ZW39_9ACTN</name>
<evidence type="ECO:0000259" key="4">
    <source>
        <dbReference type="Pfam" id="PF17853"/>
    </source>
</evidence>
<dbReference type="Pfam" id="PF17853">
    <property type="entry name" value="GGDEF_2"/>
    <property type="match status" value="1"/>
</dbReference>
<feature type="domain" description="RsbT co-antagonist protein RsbRD N-terminal" evidence="3">
    <location>
        <begin position="30"/>
        <end position="169"/>
    </location>
</feature>
<dbReference type="InterPro" id="IPR051448">
    <property type="entry name" value="CdaR-like_regulators"/>
</dbReference>